<gene>
    <name evidence="1" type="ORF">RU90_GL000270</name>
</gene>
<dbReference type="Proteomes" id="UP000218744">
    <property type="component" value="Unassembled WGS sequence"/>
</dbReference>
<dbReference type="Gene3D" id="3.40.50.1000">
    <property type="entry name" value="HAD superfamily/HAD-like"/>
    <property type="match status" value="1"/>
</dbReference>
<sequence>MGGEVMNQNLKLFATDMDGTFLRNDHSYNHKKLAEVIKKIQDKNLLFAASSGRSLLGLIEVFSEYKDQMAFVAENGGVVAYKGEILFAKDLTVAQTQELIDDLQEMPFSPKNDYLISGLKGAYYPEGISKEYLAHAKLYYPNCQLYHRLDEIDDKLLKVTTNFPEDHVRDCEQWITDRLSFVRAKTTGFTSIDIVPNGISKASGLAHLLAHFNWLPENLAVFGDQMNDLEMFEYAGSSFAVSNAAPEILELADKVILSNDEDAVLVEIENILNKE</sequence>
<evidence type="ECO:0000313" key="2">
    <source>
        <dbReference type="Proteomes" id="UP000218744"/>
    </source>
</evidence>
<protein>
    <submittedName>
        <fullName evidence="1">Uncharacterized protein</fullName>
    </submittedName>
</protein>
<dbReference type="InterPro" id="IPR000150">
    <property type="entry name" value="Cof"/>
</dbReference>
<dbReference type="GO" id="GO:0005829">
    <property type="term" value="C:cytosol"/>
    <property type="evidence" value="ECO:0007669"/>
    <property type="project" value="TreeGrafter"/>
</dbReference>
<dbReference type="SUPFAM" id="SSF56784">
    <property type="entry name" value="HAD-like"/>
    <property type="match status" value="1"/>
</dbReference>
<dbReference type="EMBL" id="JXKA01000011">
    <property type="protein sequence ID" value="PCS12414.1"/>
    <property type="molecule type" value="Genomic_DNA"/>
</dbReference>
<dbReference type="SFLD" id="SFLDG01140">
    <property type="entry name" value="C2.B:_Phosphomannomutase_and_P"/>
    <property type="match status" value="1"/>
</dbReference>
<dbReference type="InterPro" id="IPR023214">
    <property type="entry name" value="HAD_sf"/>
</dbReference>
<dbReference type="NCBIfam" id="TIGR00099">
    <property type="entry name" value="Cof-subfamily"/>
    <property type="match status" value="1"/>
</dbReference>
<dbReference type="PANTHER" id="PTHR10000:SF53">
    <property type="entry name" value="5-AMINO-6-(5-PHOSPHO-D-RIBITYLAMINO)URACIL PHOSPHATASE YBJI-RELATED"/>
    <property type="match status" value="1"/>
</dbReference>
<dbReference type="PANTHER" id="PTHR10000">
    <property type="entry name" value="PHOSPHOSERINE PHOSPHATASE"/>
    <property type="match status" value="1"/>
</dbReference>
<evidence type="ECO:0000313" key="1">
    <source>
        <dbReference type="EMBL" id="PCS12414.1"/>
    </source>
</evidence>
<dbReference type="NCBIfam" id="TIGR01484">
    <property type="entry name" value="HAD-SF-IIB"/>
    <property type="match status" value="1"/>
</dbReference>
<dbReference type="AlphaFoldDB" id="A0A2A5SG11"/>
<dbReference type="InterPro" id="IPR036412">
    <property type="entry name" value="HAD-like_sf"/>
</dbReference>
<accession>A0A2A5SG11</accession>
<proteinExistence type="predicted"/>
<dbReference type="GO" id="GO:0016791">
    <property type="term" value="F:phosphatase activity"/>
    <property type="evidence" value="ECO:0007669"/>
    <property type="project" value="TreeGrafter"/>
</dbReference>
<dbReference type="GO" id="GO:0000287">
    <property type="term" value="F:magnesium ion binding"/>
    <property type="evidence" value="ECO:0007669"/>
    <property type="project" value="TreeGrafter"/>
</dbReference>
<organism evidence="1 2">
    <name type="scientific">Lactococcus lactis subsp. hordniae</name>
    <dbReference type="NCBI Taxonomy" id="203404"/>
    <lineage>
        <taxon>Bacteria</taxon>
        <taxon>Bacillati</taxon>
        <taxon>Bacillota</taxon>
        <taxon>Bacilli</taxon>
        <taxon>Lactobacillales</taxon>
        <taxon>Streptococcaceae</taxon>
        <taxon>Lactococcus</taxon>
    </lineage>
</organism>
<reference evidence="1 2" key="1">
    <citation type="submission" date="2014-12" db="EMBL/GenBank/DDBJ databases">
        <title>Draft genome sequences of 10 type strains of Lactococcus.</title>
        <authorList>
            <person name="Sun Z."/>
            <person name="Zhong Z."/>
            <person name="Liu W."/>
            <person name="Zhang W."/>
            <person name="Zhang H."/>
        </authorList>
    </citation>
    <scope>NUCLEOTIDE SEQUENCE [LARGE SCALE GENOMIC DNA]</scope>
    <source>
        <strain evidence="1 2">DSM 20450</strain>
    </source>
</reference>
<dbReference type="Pfam" id="PF08282">
    <property type="entry name" value="Hydrolase_3"/>
    <property type="match status" value="1"/>
</dbReference>
<dbReference type="Gene3D" id="3.30.1240.10">
    <property type="match status" value="1"/>
</dbReference>
<comment type="caution">
    <text evidence="1">The sequence shown here is derived from an EMBL/GenBank/DDBJ whole genome shotgun (WGS) entry which is preliminary data.</text>
</comment>
<name>A0A2A5SG11_LACLH</name>
<dbReference type="CDD" id="cd07518">
    <property type="entry name" value="HAD_YbiV-Like"/>
    <property type="match status" value="1"/>
</dbReference>
<dbReference type="InterPro" id="IPR006379">
    <property type="entry name" value="HAD-SF_hydro_IIB"/>
</dbReference>
<dbReference type="SFLD" id="SFLDS00003">
    <property type="entry name" value="Haloacid_Dehalogenase"/>
    <property type="match status" value="1"/>
</dbReference>